<dbReference type="GO" id="GO:0043048">
    <property type="term" value="P:dolichyl monophosphate biosynthetic process"/>
    <property type="evidence" value="ECO:0007669"/>
    <property type="project" value="TreeGrafter"/>
</dbReference>
<dbReference type="InParanoid" id="K1S4H9"/>
<evidence type="ECO:0000256" key="9">
    <source>
        <dbReference type="ARBA" id="ARBA00023136"/>
    </source>
</evidence>
<accession>K1S4H9</accession>
<feature type="transmembrane region" description="Helical" evidence="11">
    <location>
        <begin position="236"/>
        <end position="253"/>
    </location>
</feature>
<reference evidence="12" key="1">
    <citation type="journal article" date="2012" name="Nature">
        <title>The oyster genome reveals stress adaptation and complexity of shell formation.</title>
        <authorList>
            <person name="Zhang G."/>
            <person name="Fang X."/>
            <person name="Guo X."/>
            <person name="Li L."/>
            <person name="Luo R."/>
            <person name="Xu F."/>
            <person name="Yang P."/>
            <person name="Zhang L."/>
            <person name="Wang X."/>
            <person name="Qi H."/>
            <person name="Xiong Z."/>
            <person name="Que H."/>
            <person name="Xie Y."/>
            <person name="Holland P.W."/>
            <person name="Paps J."/>
            <person name="Zhu Y."/>
            <person name="Wu F."/>
            <person name="Chen Y."/>
            <person name="Wang J."/>
            <person name="Peng C."/>
            <person name="Meng J."/>
            <person name="Yang L."/>
            <person name="Liu J."/>
            <person name="Wen B."/>
            <person name="Zhang N."/>
            <person name="Huang Z."/>
            <person name="Zhu Q."/>
            <person name="Feng Y."/>
            <person name="Mount A."/>
            <person name="Hedgecock D."/>
            <person name="Xu Z."/>
            <person name="Liu Y."/>
            <person name="Domazet-Loso T."/>
            <person name="Du Y."/>
            <person name="Sun X."/>
            <person name="Zhang S."/>
            <person name="Liu B."/>
            <person name="Cheng P."/>
            <person name="Jiang X."/>
            <person name="Li J."/>
            <person name="Fan D."/>
            <person name="Wang W."/>
            <person name="Fu W."/>
            <person name="Wang T."/>
            <person name="Wang B."/>
            <person name="Zhang J."/>
            <person name="Peng Z."/>
            <person name="Li Y."/>
            <person name="Li N."/>
            <person name="Wang J."/>
            <person name="Chen M."/>
            <person name="He Y."/>
            <person name="Tan F."/>
            <person name="Song X."/>
            <person name="Zheng Q."/>
            <person name="Huang R."/>
            <person name="Yang H."/>
            <person name="Du X."/>
            <person name="Chen L."/>
            <person name="Yang M."/>
            <person name="Gaffney P.M."/>
            <person name="Wang S."/>
            <person name="Luo L."/>
            <person name="She Z."/>
            <person name="Ming Y."/>
            <person name="Huang W."/>
            <person name="Zhang S."/>
            <person name="Huang B."/>
            <person name="Zhang Y."/>
            <person name="Qu T."/>
            <person name="Ni P."/>
            <person name="Miao G."/>
            <person name="Wang J."/>
            <person name="Wang Q."/>
            <person name="Steinberg C.E."/>
            <person name="Wang H."/>
            <person name="Li N."/>
            <person name="Qian L."/>
            <person name="Zhang G."/>
            <person name="Li Y."/>
            <person name="Yang H."/>
            <person name="Liu X."/>
            <person name="Wang J."/>
            <person name="Yin Y."/>
            <person name="Wang J."/>
        </authorList>
    </citation>
    <scope>NUCLEOTIDE SEQUENCE [LARGE SCALE GENOMIC DNA]</scope>
    <source>
        <strain evidence="12">05x7-T-G4-1.051#20</strain>
    </source>
</reference>
<feature type="transmembrane region" description="Helical" evidence="11">
    <location>
        <begin position="297"/>
        <end position="317"/>
    </location>
</feature>
<evidence type="ECO:0000256" key="3">
    <source>
        <dbReference type="ARBA" id="ARBA00012132"/>
    </source>
</evidence>
<dbReference type="FunCoup" id="K1S4H9">
    <property type="interactions" value="626"/>
</dbReference>
<feature type="transmembrane region" description="Helical" evidence="11">
    <location>
        <begin position="204"/>
        <end position="224"/>
    </location>
</feature>
<evidence type="ECO:0000256" key="4">
    <source>
        <dbReference type="ARBA" id="ARBA00022679"/>
    </source>
</evidence>
<feature type="transmembrane region" description="Helical" evidence="11">
    <location>
        <begin position="329"/>
        <end position="352"/>
    </location>
</feature>
<dbReference type="PANTHER" id="PTHR13205">
    <property type="entry name" value="TRANSMEMBRANE PROTEIN 15-RELATED"/>
    <property type="match status" value="1"/>
</dbReference>
<comment type="similarity">
    <text evidence="2">Belongs to the polyprenol kinase family.</text>
</comment>
<keyword evidence="4" id="KW-0808">Transferase</keyword>
<feature type="transmembrane region" description="Helical" evidence="11">
    <location>
        <begin position="364"/>
        <end position="386"/>
    </location>
</feature>
<keyword evidence="6" id="KW-0418">Kinase</keyword>
<feature type="transmembrane region" description="Helical" evidence="11">
    <location>
        <begin position="129"/>
        <end position="151"/>
    </location>
</feature>
<proteinExistence type="inferred from homology"/>
<evidence type="ECO:0000256" key="6">
    <source>
        <dbReference type="ARBA" id="ARBA00022777"/>
    </source>
</evidence>
<comment type="subcellular location">
    <subcellularLocation>
        <location evidence="1">Endoplasmic reticulum membrane</location>
        <topology evidence="1">Multi-pass membrane protein</topology>
    </subcellularLocation>
</comment>
<dbReference type="EC" id="2.7.1.108" evidence="3"/>
<feature type="transmembrane region" description="Helical" evidence="11">
    <location>
        <begin position="163"/>
        <end position="184"/>
    </location>
</feature>
<evidence type="ECO:0000256" key="11">
    <source>
        <dbReference type="SAM" id="Phobius"/>
    </source>
</evidence>
<name>K1S4H9_MAGGI</name>
<dbReference type="InterPro" id="IPR032974">
    <property type="entry name" value="Polypren_kinase"/>
</dbReference>
<evidence type="ECO:0000256" key="5">
    <source>
        <dbReference type="ARBA" id="ARBA00022692"/>
    </source>
</evidence>
<keyword evidence="7" id="KW-0256">Endoplasmic reticulum</keyword>
<evidence type="ECO:0000256" key="2">
    <source>
        <dbReference type="ARBA" id="ARBA00010794"/>
    </source>
</evidence>
<dbReference type="HOGENOM" id="CLU_480816_0_0_1"/>
<evidence type="ECO:0000313" key="12">
    <source>
        <dbReference type="EMBL" id="EKC42321.1"/>
    </source>
</evidence>
<evidence type="ECO:0000256" key="8">
    <source>
        <dbReference type="ARBA" id="ARBA00022989"/>
    </source>
</evidence>
<dbReference type="PANTHER" id="PTHR13205:SF15">
    <property type="entry name" value="DOLICHOL KINASE"/>
    <property type="match status" value="1"/>
</dbReference>
<dbReference type="EMBL" id="JH816160">
    <property type="protein sequence ID" value="EKC42321.1"/>
    <property type="molecule type" value="Genomic_DNA"/>
</dbReference>
<protein>
    <recommendedName>
        <fullName evidence="3">dolichol kinase</fullName>
        <ecNumber evidence="3">2.7.1.108</ecNumber>
    </recommendedName>
</protein>
<keyword evidence="8 11" id="KW-1133">Transmembrane helix</keyword>
<organism evidence="12">
    <name type="scientific">Magallana gigas</name>
    <name type="common">Pacific oyster</name>
    <name type="synonym">Crassostrea gigas</name>
    <dbReference type="NCBI Taxonomy" id="29159"/>
    <lineage>
        <taxon>Eukaryota</taxon>
        <taxon>Metazoa</taxon>
        <taxon>Spiralia</taxon>
        <taxon>Lophotrochozoa</taxon>
        <taxon>Mollusca</taxon>
        <taxon>Bivalvia</taxon>
        <taxon>Autobranchia</taxon>
        <taxon>Pteriomorphia</taxon>
        <taxon>Ostreida</taxon>
        <taxon>Ostreoidea</taxon>
        <taxon>Ostreidae</taxon>
        <taxon>Magallana</taxon>
    </lineage>
</organism>
<keyword evidence="5 11" id="KW-0812">Transmembrane</keyword>
<keyword evidence="10" id="KW-0175">Coiled coil</keyword>
<dbReference type="AlphaFoldDB" id="K1S4H9"/>
<evidence type="ECO:0000256" key="10">
    <source>
        <dbReference type="SAM" id="Coils"/>
    </source>
</evidence>
<feature type="transmembrane region" description="Helical" evidence="11">
    <location>
        <begin position="46"/>
        <end position="76"/>
    </location>
</feature>
<dbReference type="GO" id="GO:0005789">
    <property type="term" value="C:endoplasmic reticulum membrane"/>
    <property type="evidence" value="ECO:0007669"/>
    <property type="project" value="UniProtKB-SubCell"/>
</dbReference>
<feature type="coiled-coil region" evidence="10">
    <location>
        <begin position="419"/>
        <end position="565"/>
    </location>
</feature>
<evidence type="ECO:0000256" key="7">
    <source>
        <dbReference type="ARBA" id="ARBA00022824"/>
    </source>
</evidence>
<dbReference type="GO" id="GO:0004168">
    <property type="term" value="F:dolichol kinase activity"/>
    <property type="evidence" value="ECO:0007669"/>
    <property type="project" value="UniProtKB-EC"/>
</dbReference>
<evidence type="ECO:0000256" key="1">
    <source>
        <dbReference type="ARBA" id="ARBA00004477"/>
    </source>
</evidence>
<gene>
    <name evidence="12" type="ORF">CGI_10024778</name>
</gene>
<keyword evidence="9 11" id="KW-0472">Membrane</keyword>
<sequence>MEPGIIETGLVVGFYSYVCLFWNQNFVEETRHFKILEPDVNSGPVILAYIIVVLVLVRFNPSAVTQITCAGLLYWFREDFMSKDRPEQVVLVCLCVVVYHLLGRIPRAFPRSFTEGELAVCLQIVFIPLYPIVVIACQMAFTGVLVGTLFVSVIRVNSGGMRFAVSYGLAFMCDLVPLSIKLYGTPLLAYREVTHYLTGSRDRVNLILWWGFLVLVSLFITMVIQNKTTSSGSTRLRKVFHVLILGVYVPGLVTDASLLFAASWVALGCLTVRLLQVPPLGSLLHRCYSVFLSSQDTGRLVLTPLYLLCGFSLPLWIHTFQWCDFSNMLPLFAGVLSVGIGDTMASVVGSAIGKHKVLGGQKTVEGTVASIISQLVFLYILDLILFGGAIHPQWLVVTGIVTVTSLLEASTSQIDNHEAKDIQESFNNYKDEMSDLTETVEIATLDKEMAEEKAEGLQQEVDTLRDRAEELSMDLEILKNEISEKGTAGVASDYELKQRDQQIERLREALVKMRDLSNHEKQEVQRLTKANEKNLTEITNLKKEKERFASEVEELSQQMIDLKEQVR</sequence>